<protein>
    <submittedName>
        <fullName evidence="2">GNAT family N-acetyltransferase</fullName>
    </submittedName>
</protein>
<reference evidence="2 3" key="1">
    <citation type="submission" date="2019-04" db="EMBL/GenBank/DDBJ databases">
        <title>Bacillus caeni sp. nov., a bacterium isolated from mangrove sediment.</title>
        <authorList>
            <person name="Huang H."/>
            <person name="Mo K."/>
            <person name="Hu Y."/>
        </authorList>
    </citation>
    <scope>NUCLEOTIDE SEQUENCE [LARGE SCALE GENOMIC DNA]</scope>
    <source>
        <strain evidence="2 3">HB172195</strain>
    </source>
</reference>
<dbReference type="SUPFAM" id="SSF55729">
    <property type="entry name" value="Acyl-CoA N-acyltransferases (Nat)"/>
    <property type="match status" value="1"/>
</dbReference>
<evidence type="ECO:0000313" key="2">
    <source>
        <dbReference type="EMBL" id="TLS37981.1"/>
    </source>
</evidence>
<feature type="domain" description="N-acetyltransferase" evidence="1">
    <location>
        <begin position="1"/>
        <end position="141"/>
    </location>
</feature>
<dbReference type="PANTHER" id="PTHR13355">
    <property type="entry name" value="GLUCOSAMINE 6-PHOSPHATE N-ACETYLTRANSFERASE"/>
    <property type="match status" value="1"/>
</dbReference>
<dbReference type="Proteomes" id="UP000308230">
    <property type="component" value="Unassembled WGS sequence"/>
</dbReference>
<dbReference type="OrthoDB" id="9796171at2"/>
<dbReference type="CDD" id="cd04301">
    <property type="entry name" value="NAT_SF"/>
    <property type="match status" value="1"/>
</dbReference>
<dbReference type="InterPro" id="IPR000182">
    <property type="entry name" value="GNAT_dom"/>
</dbReference>
<dbReference type="PROSITE" id="PS51186">
    <property type="entry name" value="GNAT"/>
    <property type="match status" value="1"/>
</dbReference>
<dbReference type="EMBL" id="SWLG01000005">
    <property type="protein sequence ID" value="TLS37981.1"/>
    <property type="molecule type" value="Genomic_DNA"/>
</dbReference>
<organism evidence="2 3">
    <name type="scientific">Exobacillus caeni</name>
    <dbReference type="NCBI Taxonomy" id="2574798"/>
    <lineage>
        <taxon>Bacteria</taxon>
        <taxon>Bacillati</taxon>
        <taxon>Bacillota</taxon>
        <taxon>Bacilli</taxon>
        <taxon>Bacillales</taxon>
        <taxon>Guptibacillaceae</taxon>
        <taxon>Exobacillus</taxon>
    </lineage>
</organism>
<dbReference type="GO" id="GO:0004343">
    <property type="term" value="F:glucosamine 6-phosphate N-acetyltransferase activity"/>
    <property type="evidence" value="ECO:0007669"/>
    <property type="project" value="TreeGrafter"/>
</dbReference>
<dbReference type="PANTHER" id="PTHR13355:SF11">
    <property type="entry name" value="GLUCOSAMINE 6-PHOSPHATE N-ACETYLTRANSFERASE"/>
    <property type="match status" value="1"/>
</dbReference>
<dbReference type="InterPro" id="IPR016181">
    <property type="entry name" value="Acyl_CoA_acyltransferase"/>
</dbReference>
<name>A0A5R9F4M6_9BACL</name>
<keyword evidence="2" id="KW-0808">Transferase</keyword>
<dbReference type="InterPro" id="IPR039143">
    <property type="entry name" value="GNPNAT1-like"/>
</dbReference>
<proteinExistence type="predicted"/>
<dbReference type="Gene3D" id="3.40.630.30">
    <property type="match status" value="1"/>
</dbReference>
<sequence>MFVKRVRSERELHDAYKVRTEVFVEEQKVPPEEEIDQFEDQCIHFVAYDEGEPVGAGRLRTVESTGKVERICVAKSHRGTGLGKQIMKHIEKEAHEQDFSILKLNAQTHAEEFYRKLGYETDSGEFLDAGIPHVAMKKRLNTETAV</sequence>
<gene>
    <name evidence="2" type="ORF">FCL54_08140</name>
</gene>
<evidence type="ECO:0000313" key="3">
    <source>
        <dbReference type="Proteomes" id="UP000308230"/>
    </source>
</evidence>
<comment type="caution">
    <text evidence="2">The sequence shown here is derived from an EMBL/GenBank/DDBJ whole genome shotgun (WGS) entry which is preliminary data.</text>
</comment>
<keyword evidence="3" id="KW-1185">Reference proteome</keyword>
<accession>A0A5R9F4M6</accession>
<dbReference type="Pfam" id="PF13673">
    <property type="entry name" value="Acetyltransf_10"/>
    <property type="match status" value="1"/>
</dbReference>
<dbReference type="AlphaFoldDB" id="A0A5R9F4M6"/>
<dbReference type="RefSeq" id="WP_138125594.1">
    <property type="nucleotide sequence ID" value="NZ_SWLG01000005.1"/>
</dbReference>
<evidence type="ECO:0000259" key="1">
    <source>
        <dbReference type="PROSITE" id="PS51186"/>
    </source>
</evidence>